<name>A0AAV1XWJ7_LUPLU</name>
<proteinExistence type="predicted"/>
<dbReference type="Pfam" id="PF13966">
    <property type="entry name" value="zf-RVT"/>
    <property type="match status" value="1"/>
</dbReference>
<accession>A0AAV1XWJ7</accession>
<sequence>MVPPWPNYADSLAWKFTNDGDFTVSSAYKMLANSHHQTHVDPFPKIWEWHGSHQVRTFLWRVAHEALLTNKLRAWPIGKGLTLTVEVTTLDISLFVGFLLRKTRPSLVSS</sequence>
<dbReference type="EMBL" id="CAXHTB010000019">
    <property type="protein sequence ID" value="CAL0326061.1"/>
    <property type="molecule type" value="Genomic_DNA"/>
</dbReference>
<reference evidence="2 3" key="1">
    <citation type="submission" date="2024-03" db="EMBL/GenBank/DDBJ databases">
        <authorList>
            <person name="Martinez-Hernandez J."/>
        </authorList>
    </citation>
    <scope>NUCLEOTIDE SEQUENCE [LARGE SCALE GENOMIC DNA]</scope>
</reference>
<dbReference type="Proteomes" id="UP001497480">
    <property type="component" value="Unassembled WGS sequence"/>
</dbReference>
<gene>
    <name evidence="2" type="ORF">LLUT_LOCUS27121</name>
</gene>
<evidence type="ECO:0000259" key="1">
    <source>
        <dbReference type="Pfam" id="PF13966"/>
    </source>
</evidence>
<comment type="caution">
    <text evidence="2">The sequence shown here is derived from an EMBL/GenBank/DDBJ whole genome shotgun (WGS) entry which is preliminary data.</text>
</comment>
<keyword evidence="3" id="KW-1185">Reference proteome</keyword>
<dbReference type="InterPro" id="IPR026960">
    <property type="entry name" value="RVT-Znf"/>
</dbReference>
<evidence type="ECO:0000313" key="3">
    <source>
        <dbReference type="Proteomes" id="UP001497480"/>
    </source>
</evidence>
<evidence type="ECO:0000313" key="2">
    <source>
        <dbReference type="EMBL" id="CAL0326061.1"/>
    </source>
</evidence>
<feature type="domain" description="Reverse transcriptase zinc-binding" evidence="1">
    <location>
        <begin position="22"/>
        <end position="71"/>
    </location>
</feature>
<protein>
    <recommendedName>
        <fullName evidence="1">Reverse transcriptase zinc-binding domain-containing protein</fullName>
    </recommendedName>
</protein>
<organism evidence="2 3">
    <name type="scientific">Lupinus luteus</name>
    <name type="common">European yellow lupine</name>
    <dbReference type="NCBI Taxonomy" id="3873"/>
    <lineage>
        <taxon>Eukaryota</taxon>
        <taxon>Viridiplantae</taxon>
        <taxon>Streptophyta</taxon>
        <taxon>Embryophyta</taxon>
        <taxon>Tracheophyta</taxon>
        <taxon>Spermatophyta</taxon>
        <taxon>Magnoliopsida</taxon>
        <taxon>eudicotyledons</taxon>
        <taxon>Gunneridae</taxon>
        <taxon>Pentapetalae</taxon>
        <taxon>rosids</taxon>
        <taxon>fabids</taxon>
        <taxon>Fabales</taxon>
        <taxon>Fabaceae</taxon>
        <taxon>Papilionoideae</taxon>
        <taxon>50 kb inversion clade</taxon>
        <taxon>genistoids sensu lato</taxon>
        <taxon>core genistoids</taxon>
        <taxon>Genisteae</taxon>
        <taxon>Lupinus</taxon>
    </lineage>
</organism>
<dbReference type="AlphaFoldDB" id="A0AAV1XWJ7"/>